<evidence type="ECO:0000256" key="1">
    <source>
        <dbReference type="SAM" id="SignalP"/>
    </source>
</evidence>
<dbReference type="Proteomes" id="UP000298663">
    <property type="component" value="Unassembled WGS sequence"/>
</dbReference>
<evidence type="ECO:0000313" key="3">
    <source>
        <dbReference type="Proteomes" id="UP000298663"/>
    </source>
</evidence>
<gene>
    <name evidence="2" type="ORF">L596_018991</name>
</gene>
<dbReference type="AlphaFoldDB" id="A0A4U5N778"/>
<reference evidence="2 3" key="1">
    <citation type="journal article" date="2015" name="Genome Biol.">
        <title>Comparative genomics of Steinernema reveals deeply conserved gene regulatory networks.</title>
        <authorList>
            <person name="Dillman A.R."/>
            <person name="Macchietto M."/>
            <person name="Porter C.F."/>
            <person name="Rogers A."/>
            <person name="Williams B."/>
            <person name="Antoshechkin I."/>
            <person name="Lee M.M."/>
            <person name="Goodwin Z."/>
            <person name="Lu X."/>
            <person name="Lewis E.E."/>
            <person name="Goodrich-Blair H."/>
            <person name="Stock S.P."/>
            <person name="Adams B.J."/>
            <person name="Sternberg P.W."/>
            <person name="Mortazavi A."/>
        </authorList>
    </citation>
    <scope>NUCLEOTIDE SEQUENCE [LARGE SCALE GENOMIC DNA]</scope>
    <source>
        <strain evidence="2 3">ALL</strain>
    </source>
</reference>
<dbReference type="EMBL" id="AZBU02000005">
    <property type="protein sequence ID" value="TKR78133.1"/>
    <property type="molecule type" value="Genomic_DNA"/>
</dbReference>
<feature type="signal peptide" evidence="1">
    <location>
        <begin position="1"/>
        <end position="24"/>
    </location>
</feature>
<dbReference type="OrthoDB" id="10547002at2759"/>
<keyword evidence="1" id="KW-0732">Signal</keyword>
<evidence type="ECO:0000313" key="2">
    <source>
        <dbReference type="EMBL" id="TKR78133.1"/>
    </source>
</evidence>
<accession>A0A4U5N778</accession>
<comment type="caution">
    <text evidence="2">The sequence shown here is derived from an EMBL/GenBank/DDBJ whole genome shotgun (WGS) entry which is preliminary data.</text>
</comment>
<reference evidence="2 3" key="2">
    <citation type="journal article" date="2019" name="G3 (Bethesda)">
        <title>Hybrid Assembly of the Genome of the Entomopathogenic Nematode Steinernema carpocapsae Identifies the X-Chromosome.</title>
        <authorList>
            <person name="Serra L."/>
            <person name="Macchietto M."/>
            <person name="Macias-Munoz A."/>
            <person name="McGill C.J."/>
            <person name="Rodriguez I.M."/>
            <person name="Rodriguez B."/>
            <person name="Murad R."/>
            <person name="Mortazavi A."/>
        </authorList>
    </citation>
    <scope>NUCLEOTIDE SEQUENCE [LARGE SCALE GENOMIC DNA]</scope>
    <source>
        <strain evidence="2 3">ALL</strain>
    </source>
</reference>
<organism evidence="2 3">
    <name type="scientific">Steinernema carpocapsae</name>
    <name type="common">Entomopathogenic nematode</name>
    <dbReference type="NCBI Taxonomy" id="34508"/>
    <lineage>
        <taxon>Eukaryota</taxon>
        <taxon>Metazoa</taxon>
        <taxon>Ecdysozoa</taxon>
        <taxon>Nematoda</taxon>
        <taxon>Chromadorea</taxon>
        <taxon>Rhabditida</taxon>
        <taxon>Tylenchina</taxon>
        <taxon>Panagrolaimomorpha</taxon>
        <taxon>Strongyloidoidea</taxon>
        <taxon>Steinernematidae</taxon>
        <taxon>Steinernema</taxon>
    </lineage>
</organism>
<sequence>MRPVNRFVALFSVLALSLPLVVLADSESSEISVRTQRGKELAPPSYMKRSRYLAQPSPYRIQRYYSGNGRLWNEDLESANDEDRLLRISFLQKLLSRT</sequence>
<proteinExistence type="predicted"/>
<feature type="chain" id="PRO_5020615548" evidence="1">
    <location>
        <begin position="25"/>
        <end position="98"/>
    </location>
</feature>
<keyword evidence="3" id="KW-1185">Reference proteome</keyword>
<protein>
    <submittedName>
        <fullName evidence="2">Uncharacterized protein</fullName>
    </submittedName>
</protein>
<name>A0A4U5N778_STECR</name>